<evidence type="ECO:0000256" key="3">
    <source>
        <dbReference type="ARBA" id="ARBA00022448"/>
    </source>
</evidence>
<keyword evidence="5 10" id="KW-0256">Endoplasmic reticulum</keyword>
<keyword evidence="9 10" id="KW-0472">Membrane</keyword>
<keyword evidence="3 10" id="KW-0813">Transport</keyword>
<dbReference type="PANTHER" id="PTHR14467">
    <property type="entry name" value="ARV1"/>
    <property type="match status" value="1"/>
</dbReference>
<name>A0A9P6WAJ7_RHOMI</name>
<evidence type="ECO:0000256" key="2">
    <source>
        <dbReference type="ARBA" id="ARBA00009187"/>
    </source>
</evidence>
<keyword evidence="4 10" id="KW-0812">Transmembrane</keyword>
<keyword evidence="7 10" id="KW-0445">Lipid transport</keyword>
<dbReference type="PANTHER" id="PTHR14467:SF0">
    <property type="entry name" value="PROTEIN ARV1"/>
    <property type="match status" value="1"/>
</dbReference>
<feature type="transmembrane region" description="Helical" evidence="10">
    <location>
        <begin position="165"/>
        <end position="188"/>
    </location>
</feature>
<accession>A0A9P6WAJ7</accession>
<feature type="transmembrane region" description="Helical" evidence="10">
    <location>
        <begin position="290"/>
        <end position="308"/>
    </location>
</feature>
<evidence type="ECO:0000256" key="8">
    <source>
        <dbReference type="ARBA" id="ARBA00023098"/>
    </source>
</evidence>
<comment type="similarity">
    <text evidence="2 10">Belongs to the ARV1 family.</text>
</comment>
<organism evidence="11 12">
    <name type="scientific">Rhodotorula mucilaginosa</name>
    <name type="common">Yeast</name>
    <name type="synonym">Rhodotorula rubra</name>
    <dbReference type="NCBI Taxonomy" id="5537"/>
    <lineage>
        <taxon>Eukaryota</taxon>
        <taxon>Fungi</taxon>
        <taxon>Dikarya</taxon>
        <taxon>Basidiomycota</taxon>
        <taxon>Pucciniomycotina</taxon>
        <taxon>Microbotryomycetes</taxon>
        <taxon>Sporidiobolales</taxon>
        <taxon>Sporidiobolaceae</taxon>
        <taxon>Rhodotorula</taxon>
    </lineage>
</organism>
<evidence type="ECO:0000256" key="1">
    <source>
        <dbReference type="ARBA" id="ARBA00004477"/>
    </source>
</evidence>
<dbReference type="AlphaFoldDB" id="A0A9P6WAJ7"/>
<keyword evidence="12" id="KW-1185">Reference proteome</keyword>
<evidence type="ECO:0000256" key="4">
    <source>
        <dbReference type="ARBA" id="ARBA00022692"/>
    </source>
</evidence>
<dbReference type="Proteomes" id="UP000777482">
    <property type="component" value="Unassembled WGS sequence"/>
</dbReference>
<comment type="function">
    <text evidence="10">Mediator of sterol homeostasis involved in sterol uptake, trafficking and distribution into membranes.</text>
</comment>
<evidence type="ECO:0000313" key="11">
    <source>
        <dbReference type="EMBL" id="KAG0666871.1"/>
    </source>
</evidence>
<gene>
    <name evidence="11" type="ORF">C6P46_003581</name>
</gene>
<dbReference type="GO" id="GO:0032366">
    <property type="term" value="P:intracellular sterol transport"/>
    <property type="evidence" value="ECO:0007669"/>
    <property type="project" value="UniProtKB-UniRule"/>
</dbReference>
<comment type="caution">
    <text evidence="11">The sequence shown here is derived from an EMBL/GenBank/DDBJ whole genome shotgun (WGS) entry which is preliminary data.</text>
</comment>
<dbReference type="GO" id="GO:0097036">
    <property type="term" value="P:regulation of plasma membrane sterol distribution"/>
    <property type="evidence" value="ECO:0007669"/>
    <property type="project" value="UniProtKB-UniRule"/>
</dbReference>
<keyword evidence="8 10" id="KW-0443">Lipid metabolism</keyword>
<dbReference type="GO" id="GO:0016125">
    <property type="term" value="P:sterol metabolic process"/>
    <property type="evidence" value="ECO:0007669"/>
    <property type="project" value="UniProtKB-UniRule"/>
</dbReference>
<comment type="function">
    <text evidence="10">Regulates also the sphingolipid metabolism.</text>
</comment>
<evidence type="ECO:0000313" key="12">
    <source>
        <dbReference type="Proteomes" id="UP000777482"/>
    </source>
</evidence>
<sequence length="313" mass="34588">MPVNGECQCTTRNDSLYECVTCARGVTSLYAKYSDPTNTSLLQCPHCDQIADVFQSLPRPVLLLNLLLLKPQPFRHILRNRGGDRPNQRRRYRNRLALKLALVVVGADALVRCAGAQTENELQALRRFAGTFGYCLLETVSLLLCIAAASVIVRRRALSWSDLQLIPLTAFCASIPTIFFLIVSSVVWRREYVADGSEVTDISTGGAFAFLSPIEKFYKQYAHDPQQTAMVQSPLLSYLASYSRANLRSGLAQVGAAKGWASEALLRKGIGGTSLLVACSVLFRTSKRQVLLILILAWLFHLVVLHAADPFLL</sequence>
<dbReference type="GO" id="GO:0006665">
    <property type="term" value="P:sphingolipid metabolic process"/>
    <property type="evidence" value="ECO:0007669"/>
    <property type="project" value="UniProtKB-UniRule"/>
</dbReference>
<dbReference type="Pfam" id="PF04161">
    <property type="entry name" value="Arv1"/>
    <property type="match status" value="1"/>
</dbReference>
<reference evidence="11 12" key="1">
    <citation type="submission" date="2020-11" db="EMBL/GenBank/DDBJ databases">
        <title>Kefir isolates.</title>
        <authorList>
            <person name="Marcisauskas S."/>
            <person name="Kim Y."/>
            <person name="Blasche S."/>
        </authorList>
    </citation>
    <scope>NUCLEOTIDE SEQUENCE [LARGE SCALE GENOMIC DNA]</scope>
    <source>
        <strain evidence="11 12">KR</strain>
    </source>
</reference>
<evidence type="ECO:0000256" key="5">
    <source>
        <dbReference type="ARBA" id="ARBA00022824"/>
    </source>
</evidence>
<dbReference type="GO" id="GO:0005789">
    <property type="term" value="C:endoplasmic reticulum membrane"/>
    <property type="evidence" value="ECO:0007669"/>
    <property type="project" value="UniProtKB-SubCell"/>
</dbReference>
<evidence type="ECO:0000256" key="7">
    <source>
        <dbReference type="ARBA" id="ARBA00023055"/>
    </source>
</evidence>
<dbReference type="OrthoDB" id="2192830at2759"/>
<dbReference type="GO" id="GO:0000139">
    <property type="term" value="C:Golgi membrane"/>
    <property type="evidence" value="ECO:0007669"/>
    <property type="project" value="UniProtKB-SubCell"/>
</dbReference>
<keyword evidence="10" id="KW-0333">Golgi apparatus</keyword>
<protein>
    <recommendedName>
        <fullName evidence="10">Protein ARV</fullName>
    </recommendedName>
</protein>
<evidence type="ECO:0000256" key="9">
    <source>
        <dbReference type="ARBA" id="ARBA00023136"/>
    </source>
</evidence>
<keyword evidence="6 10" id="KW-1133">Transmembrane helix</keyword>
<dbReference type="GO" id="GO:0032541">
    <property type="term" value="C:cortical endoplasmic reticulum"/>
    <property type="evidence" value="ECO:0007669"/>
    <property type="project" value="TreeGrafter"/>
</dbReference>
<feature type="transmembrane region" description="Helical" evidence="10">
    <location>
        <begin position="129"/>
        <end position="153"/>
    </location>
</feature>
<comment type="subcellular location">
    <subcellularLocation>
        <location evidence="1 10">Endoplasmic reticulum membrane</location>
        <topology evidence="1 10">Multi-pass membrane protein</topology>
    </subcellularLocation>
    <subcellularLocation>
        <location evidence="10">Golgi apparatus membrane</location>
        <topology evidence="10">Multi-pass membrane protein</topology>
    </subcellularLocation>
</comment>
<keyword evidence="10" id="KW-0746">Sphingolipid metabolism</keyword>
<evidence type="ECO:0000256" key="10">
    <source>
        <dbReference type="RuleBase" id="RU368065"/>
    </source>
</evidence>
<dbReference type="EMBL" id="PUHQ01000003">
    <property type="protein sequence ID" value="KAG0666871.1"/>
    <property type="molecule type" value="Genomic_DNA"/>
</dbReference>
<evidence type="ECO:0000256" key="6">
    <source>
        <dbReference type="ARBA" id="ARBA00022989"/>
    </source>
</evidence>
<dbReference type="InterPro" id="IPR007290">
    <property type="entry name" value="Arv1"/>
</dbReference>
<proteinExistence type="inferred from homology"/>